<dbReference type="Gene3D" id="1.10.10.10">
    <property type="entry name" value="Winged helix-like DNA-binding domain superfamily/Winged helix DNA-binding domain"/>
    <property type="match status" value="1"/>
</dbReference>
<feature type="domain" description="RRM" evidence="4">
    <location>
        <begin position="308"/>
        <end position="388"/>
    </location>
</feature>
<feature type="compositionally biased region" description="Basic and acidic residues" evidence="3">
    <location>
        <begin position="132"/>
        <end position="157"/>
    </location>
</feature>
<dbReference type="InterPro" id="IPR012677">
    <property type="entry name" value="Nucleotide-bd_a/b_plait_sf"/>
</dbReference>
<feature type="region of interest" description="Disordered" evidence="3">
    <location>
        <begin position="408"/>
        <end position="577"/>
    </location>
</feature>
<dbReference type="Gene3D" id="3.30.70.330">
    <property type="match status" value="1"/>
</dbReference>
<protein>
    <recommendedName>
        <fullName evidence="8">La protein-like protein</fullName>
    </recommendedName>
</protein>
<feature type="domain" description="HTH La-type RNA-binding" evidence="5">
    <location>
        <begin position="208"/>
        <end position="298"/>
    </location>
</feature>
<sequence>MSTPPIGDADSKRTTSPVQNDKINPKSIHEAGKSAIKIETDSEKPIKSEKTSVTEPVFKTEKNAESSTSKQDIGEFNNSLESKSTEPFIKSEASSETPIGSVELYSTEPIIKQETIIKEEPTTEDLSQIPSEDSKVNTDTKKPFEERENKDNDHKVLNGENSSESAGNSKSKNPKPTYPDGVLKTSARVRAGVSNSKYDPTVLPITDDPIKIRAQKLTLHQVEFYFGDTNLPTDKYMWGLTEGSSNKPVPIKKICEFGRMRRFRPYSAIVSALRESQFLKVCGEEGEELVERRIPYEPNTQRNTFLNRSIYAKGFGDEEPSSQFDIEAFFAPYGPTNAVRLRRTPEKLFKGSVFVEFVDEQTAKKFLNLTSKPLWKGEHELKIMSKKEYIDLKAEEIRSGNVEPQVRWINGRGRGRGRGNFRGNRGSRGNQNGRNDRQTGDRDPDNWKKRREDDRASGFKNGRNHNHGIRGREKGRGRGENKVPINKNQSSDKNTEIEKNEGDVKPEPNDDKSNEPTNTINNDDKKPTCEGGSNSKANLTDEIKQQNENSKKRLREDDEELKKGPNKKLDTKNDVSV</sequence>
<evidence type="ECO:0000256" key="3">
    <source>
        <dbReference type="SAM" id="MobiDB-lite"/>
    </source>
</evidence>
<evidence type="ECO:0000259" key="4">
    <source>
        <dbReference type="PROSITE" id="PS50102"/>
    </source>
</evidence>
<feature type="compositionally biased region" description="Low complexity" evidence="3">
    <location>
        <begin position="158"/>
        <end position="171"/>
    </location>
</feature>
<dbReference type="Pfam" id="PF00076">
    <property type="entry name" value="RRM_1"/>
    <property type="match status" value="1"/>
</dbReference>
<dbReference type="InterPro" id="IPR035979">
    <property type="entry name" value="RBD_domain_sf"/>
</dbReference>
<reference evidence="6 7" key="1">
    <citation type="journal article" date="2018" name="BMC Genomics">
        <title>Comparative genome analyses reveal sequence features reflecting distinct modes of host-adaptation between dicot and monocot powdery mildew.</title>
        <authorList>
            <person name="Wu Y."/>
            <person name="Ma X."/>
            <person name="Pan Z."/>
            <person name="Kale S.D."/>
            <person name="Song Y."/>
            <person name="King H."/>
            <person name="Zhang Q."/>
            <person name="Presley C."/>
            <person name="Deng X."/>
            <person name="Wei C.I."/>
            <person name="Xiao S."/>
        </authorList>
    </citation>
    <scope>NUCLEOTIDE SEQUENCE [LARGE SCALE GENOMIC DNA]</scope>
    <source>
        <strain evidence="6">UMSG3</strain>
    </source>
</reference>
<feature type="compositionally biased region" description="Low complexity" evidence="3">
    <location>
        <begin position="421"/>
        <end position="433"/>
    </location>
</feature>
<gene>
    <name evidence="6" type="ORF">GcM3_080017</name>
</gene>
<feature type="compositionally biased region" description="Polar residues" evidence="3">
    <location>
        <begin position="65"/>
        <end position="82"/>
    </location>
</feature>
<dbReference type="SMART" id="SM00715">
    <property type="entry name" value="LA"/>
    <property type="match status" value="1"/>
</dbReference>
<dbReference type="SUPFAM" id="SSF54928">
    <property type="entry name" value="RNA-binding domain, RBD"/>
    <property type="match status" value="1"/>
</dbReference>
<evidence type="ECO:0000256" key="1">
    <source>
        <dbReference type="ARBA" id="ARBA00022884"/>
    </source>
</evidence>
<keyword evidence="1 2" id="KW-0694">RNA-binding</keyword>
<dbReference type="EMBL" id="MCBQ01008096">
    <property type="protein sequence ID" value="RKF76149.1"/>
    <property type="molecule type" value="Genomic_DNA"/>
</dbReference>
<name>A0A420INL0_9PEZI</name>
<feature type="compositionally biased region" description="Basic and acidic residues" evidence="3">
    <location>
        <begin position="23"/>
        <end position="64"/>
    </location>
</feature>
<dbReference type="SMART" id="SM00360">
    <property type="entry name" value="RRM"/>
    <property type="match status" value="1"/>
</dbReference>
<dbReference type="InterPro" id="IPR002344">
    <property type="entry name" value="Lupus_La"/>
</dbReference>
<dbReference type="InterPro" id="IPR006630">
    <property type="entry name" value="La_HTH"/>
</dbReference>
<dbReference type="Pfam" id="PF05383">
    <property type="entry name" value="La"/>
    <property type="match status" value="1"/>
</dbReference>
<dbReference type="SUPFAM" id="SSF46785">
    <property type="entry name" value="Winged helix' DNA-binding domain"/>
    <property type="match status" value="1"/>
</dbReference>
<dbReference type="PROSITE" id="PS50102">
    <property type="entry name" value="RRM"/>
    <property type="match status" value="1"/>
</dbReference>
<dbReference type="GO" id="GO:1990904">
    <property type="term" value="C:ribonucleoprotein complex"/>
    <property type="evidence" value="ECO:0007669"/>
    <property type="project" value="InterPro"/>
</dbReference>
<dbReference type="AlphaFoldDB" id="A0A420INL0"/>
<dbReference type="Proteomes" id="UP000283383">
    <property type="component" value="Unassembled WGS sequence"/>
</dbReference>
<dbReference type="CDD" id="cd12291">
    <property type="entry name" value="RRM1_La"/>
    <property type="match status" value="1"/>
</dbReference>
<proteinExistence type="predicted"/>
<dbReference type="PRINTS" id="PR00302">
    <property type="entry name" value="LUPUSLA"/>
</dbReference>
<accession>A0A420INL0</accession>
<feature type="compositionally biased region" description="Basic and acidic residues" evidence="3">
    <location>
        <begin position="493"/>
        <end position="514"/>
    </location>
</feature>
<dbReference type="InterPro" id="IPR036388">
    <property type="entry name" value="WH-like_DNA-bd_sf"/>
</dbReference>
<evidence type="ECO:0000256" key="2">
    <source>
        <dbReference type="PROSITE-ProRule" id="PRU00332"/>
    </source>
</evidence>
<evidence type="ECO:0000259" key="5">
    <source>
        <dbReference type="PROSITE" id="PS50961"/>
    </source>
</evidence>
<dbReference type="GO" id="GO:0003723">
    <property type="term" value="F:RNA binding"/>
    <property type="evidence" value="ECO:0007669"/>
    <property type="project" value="UniProtKB-UniRule"/>
</dbReference>
<feature type="compositionally biased region" description="Basic and acidic residues" evidence="3">
    <location>
        <begin position="470"/>
        <end position="481"/>
    </location>
</feature>
<dbReference type="GO" id="GO:0005634">
    <property type="term" value="C:nucleus"/>
    <property type="evidence" value="ECO:0007669"/>
    <property type="project" value="InterPro"/>
</dbReference>
<evidence type="ECO:0000313" key="6">
    <source>
        <dbReference type="EMBL" id="RKF76149.1"/>
    </source>
</evidence>
<dbReference type="InterPro" id="IPR036390">
    <property type="entry name" value="WH_DNA-bd_sf"/>
</dbReference>
<keyword evidence="7" id="KW-1185">Reference proteome</keyword>
<dbReference type="InterPro" id="IPR000504">
    <property type="entry name" value="RRM_dom"/>
</dbReference>
<feature type="compositionally biased region" description="Basic and acidic residues" evidence="3">
    <location>
        <begin position="539"/>
        <end position="577"/>
    </location>
</feature>
<dbReference type="PROSITE" id="PS50961">
    <property type="entry name" value="HTH_LA"/>
    <property type="match status" value="1"/>
</dbReference>
<feature type="compositionally biased region" description="Basic and acidic residues" evidence="3">
    <location>
        <begin position="434"/>
        <end position="457"/>
    </location>
</feature>
<evidence type="ECO:0000313" key="7">
    <source>
        <dbReference type="Proteomes" id="UP000283383"/>
    </source>
</evidence>
<organism evidence="6 7">
    <name type="scientific">Golovinomyces cichoracearum</name>
    <dbReference type="NCBI Taxonomy" id="62708"/>
    <lineage>
        <taxon>Eukaryota</taxon>
        <taxon>Fungi</taxon>
        <taxon>Dikarya</taxon>
        <taxon>Ascomycota</taxon>
        <taxon>Pezizomycotina</taxon>
        <taxon>Leotiomycetes</taxon>
        <taxon>Erysiphales</taxon>
        <taxon>Erysiphaceae</taxon>
        <taxon>Golovinomyces</taxon>
    </lineage>
</organism>
<evidence type="ECO:0008006" key="8">
    <source>
        <dbReference type="Google" id="ProtNLM"/>
    </source>
</evidence>
<feature type="region of interest" description="Disordered" evidence="3">
    <location>
        <begin position="1"/>
        <end position="182"/>
    </location>
</feature>
<dbReference type="STRING" id="62708.A0A420INL0"/>
<comment type="caution">
    <text evidence="6">The sequence shown here is derived from an EMBL/GenBank/DDBJ whole genome shotgun (WGS) entry which is preliminary data.</text>
</comment>
<dbReference type="GO" id="GO:0006396">
    <property type="term" value="P:RNA processing"/>
    <property type="evidence" value="ECO:0007669"/>
    <property type="project" value="InterPro"/>
</dbReference>